<evidence type="ECO:0000313" key="3">
    <source>
        <dbReference type="Proteomes" id="UP000605099"/>
    </source>
</evidence>
<proteinExistence type="predicted"/>
<sequence>MHWKWQIPIDGNHIMTPSLVLFAAAAVSGAYADLEAIDRQVAAFTGAPIGAVGGALTPVDRRLRLQPCHTGVALSWRTAQQLSVVVQCGDANGWRLFVPVRRAAPVAEAAPAPDVVKRGDSVAIAITGDGFTVSQPGEAMEAGAVGDWIRVRPAAAGNSRSDPMRARIERPGLVTLPMP</sequence>
<name>A0ABQ2JW73_9SPHN</name>
<keyword evidence="3" id="KW-1185">Reference proteome</keyword>
<feature type="domain" description="Flagella basal body P-ring formation protein FlgA SAF" evidence="1">
    <location>
        <begin position="85"/>
        <end position="153"/>
    </location>
</feature>
<dbReference type="Gene3D" id="2.30.30.760">
    <property type="match status" value="1"/>
</dbReference>
<protein>
    <recommendedName>
        <fullName evidence="1">Flagella basal body P-ring formation protein FlgA SAF domain-containing protein</fullName>
    </recommendedName>
</protein>
<dbReference type="Proteomes" id="UP000605099">
    <property type="component" value="Unassembled WGS sequence"/>
</dbReference>
<reference evidence="3" key="1">
    <citation type="journal article" date="2019" name="Int. J. Syst. Evol. Microbiol.">
        <title>The Global Catalogue of Microorganisms (GCM) 10K type strain sequencing project: providing services to taxonomists for standard genome sequencing and annotation.</title>
        <authorList>
            <consortium name="The Broad Institute Genomics Platform"/>
            <consortium name="The Broad Institute Genome Sequencing Center for Infectious Disease"/>
            <person name="Wu L."/>
            <person name="Ma J."/>
        </authorList>
    </citation>
    <scope>NUCLEOTIDE SEQUENCE [LARGE SCALE GENOMIC DNA]</scope>
    <source>
        <strain evidence="3">CGMCC 1.6784</strain>
    </source>
</reference>
<dbReference type="EMBL" id="BMLK01000018">
    <property type="protein sequence ID" value="GGN56784.1"/>
    <property type="molecule type" value="Genomic_DNA"/>
</dbReference>
<evidence type="ECO:0000313" key="2">
    <source>
        <dbReference type="EMBL" id="GGN56784.1"/>
    </source>
</evidence>
<organism evidence="2 3">
    <name type="scientific">Novosphingobium indicum</name>
    <dbReference type="NCBI Taxonomy" id="462949"/>
    <lineage>
        <taxon>Bacteria</taxon>
        <taxon>Pseudomonadati</taxon>
        <taxon>Pseudomonadota</taxon>
        <taxon>Alphaproteobacteria</taxon>
        <taxon>Sphingomonadales</taxon>
        <taxon>Sphingomonadaceae</taxon>
        <taxon>Novosphingobium</taxon>
    </lineage>
</organism>
<accession>A0ABQ2JW73</accession>
<gene>
    <name evidence="2" type="ORF">GCM10011349_34750</name>
</gene>
<comment type="caution">
    <text evidence="2">The sequence shown here is derived from an EMBL/GenBank/DDBJ whole genome shotgun (WGS) entry which is preliminary data.</text>
</comment>
<dbReference type="InterPro" id="IPR017585">
    <property type="entry name" value="SAF_FlgA"/>
</dbReference>
<dbReference type="Pfam" id="PF13144">
    <property type="entry name" value="ChapFlgA"/>
    <property type="match status" value="1"/>
</dbReference>
<evidence type="ECO:0000259" key="1">
    <source>
        <dbReference type="Pfam" id="PF13144"/>
    </source>
</evidence>